<sequence>MTVTEDAVKTGVKALKDDRACGPFAKDHAVIDNDSKTLVRKLIEEFHKWGLVVNTEKTKYLCIRTELENLVIDNNKK</sequence>
<accession>A0A8K0G3Q4</accession>
<organism evidence="1 2">
    <name type="scientific">Ignelater luminosus</name>
    <name type="common">Cucubano</name>
    <name type="synonym">Pyrophorus luminosus</name>
    <dbReference type="NCBI Taxonomy" id="2038154"/>
    <lineage>
        <taxon>Eukaryota</taxon>
        <taxon>Metazoa</taxon>
        <taxon>Ecdysozoa</taxon>
        <taxon>Arthropoda</taxon>
        <taxon>Hexapoda</taxon>
        <taxon>Insecta</taxon>
        <taxon>Pterygota</taxon>
        <taxon>Neoptera</taxon>
        <taxon>Endopterygota</taxon>
        <taxon>Coleoptera</taxon>
        <taxon>Polyphaga</taxon>
        <taxon>Elateriformia</taxon>
        <taxon>Elateroidea</taxon>
        <taxon>Elateridae</taxon>
        <taxon>Agrypninae</taxon>
        <taxon>Pyrophorini</taxon>
        <taxon>Ignelater</taxon>
    </lineage>
</organism>
<reference evidence="1" key="1">
    <citation type="submission" date="2019-08" db="EMBL/GenBank/DDBJ databases">
        <title>The genome of the North American firefly Photinus pyralis.</title>
        <authorList>
            <consortium name="Photinus pyralis genome working group"/>
            <person name="Fallon T.R."/>
            <person name="Sander Lower S.E."/>
            <person name="Weng J.-K."/>
        </authorList>
    </citation>
    <scope>NUCLEOTIDE SEQUENCE</scope>
    <source>
        <strain evidence="1">TRF0915ILg1</strain>
        <tissue evidence="1">Whole body</tissue>
    </source>
</reference>
<protein>
    <submittedName>
        <fullName evidence="1">Uncharacterized protein</fullName>
    </submittedName>
</protein>
<comment type="caution">
    <text evidence="1">The sequence shown here is derived from an EMBL/GenBank/DDBJ whole genome shotgun (WGS) entry which is preliminary data.</text>
</comment>
<gene>
    <name evidence="1" type="ORF">ILUMI_18881</name>
</gene>
<evidence type="ECO:0000313" key="2">
    <source>
        <dbReference type="Proteomes" id="UP000801492"/>
    </source>
</evidence>
<dbReference type="OrthoDB" id="6753358at2759"/>
<evidence type="ECO:0000313" key="1">
    <source>
        <dbReference type="EMBL" id="KAF2887292.1"/>
    </source>
</evidence>
<keyword evidence="2" id="KW-1185">Reference proteome</keyword>
<dbReference type="EMBL" id="VTPC01084251">
    <property type="protein sequence ID" value="KAF2887292.1"/>
    <property type="molecule type" value="Genomic_DNA"/>
</dbReference>
<name>A0A8K0G3Q4_IGNLU</name>
<dbReference type="AlphaFoldDB" id="A0A8K0G3Q4"/>
<proteinExistence type="predicted"/>
<dbReference type="Proteomes" id="UP000801492">
    <property type="component" value="Unassembled WGS sequence"/>
</dbReference>